<feature type="signal peptide" evidence="1">
    <location>
        <begin position="1"/>
        <end position="20"/>
    </location>
</feature>
<sequence>MIRTLSTLTLIFILAAVSKAQSIIGIENASQEYANANLTEDYETLIKYTYPFVLKKSGGKEGLRKALSDMYDLQKIRGMKMESFEMGAPLKLTHASGEVHAIIPVTSKMKVPGGELITHITLIAVSKESSDQWYFIEASNLDPKLIHNYLPTWDYTLGLNFESSKQFISNKTN</sequence>
<protein>
    <submittedName>
        <fullName evidence="2">Uncharacterized protein</fullName>
    </submittedName>
</protein>
<proteinExistence type="predicted"/>
<dbReference type="RefSeq" id="WP_192007475.1">
    <property type="nucleotide sequence ID" value="NZ_JACYTQ010000001.1"/>
</dbReference>
<comment type="caution">
    <text evidence="2">The sequence shown here is derived from an EMBL/GenBank/DDBJ whole genome shotgun (WGS) entry which is preliminary data.</text>
</comment>
<keyword evidence="1" id="KW-0732">Signal</keyword>
<dbReference type="Proteomes" id="UP000647133">
    <property type="component" value="Unassembled WGS sequence"/>
</dbReference>
<evidence type="ECO:0000313" key="3">
    <source>
        <dbReference type="Proteomes" id="UP000647133"/>
    </source>
</evidence>
<evidence type="ECO:0000313" key="2">
    <source>
        <dbReference type="EMBL" id="MBD8487505.1"/>
    </source>
</evidence>
<name>A0ABR9AHT8_9BACT</name>
<gene>
    <name evidence="2" type="ORF">IFO69_01975</name>
</gene>
<feature type="chain" id="PRO_5045282596" evidence="1">
    <location>
        <begin position="21"/>
        <end position="173"/>
    </location>
</feature>
<keyword evidence="3" id="KW-1185">Reference proteome</keyword>
<reference evidence="2 3" key="1">
    <citation type="submission" date="2020-09" db="EMBL/GenBank/DDBJ databases">
        <title>Echinicola sp. CAU 1574 isolated from sand of Sido Beach.</title>
        <authorList>
            <person name="Kim W."/>
        </authorList>
    </citation>
    <scope>NUCLEOTIDE SEQUENCE [LARGE SCALE GENOMIC DNA]</scope>
    <source>
        <strain evidence="2 3">CAU 1574</strain>
    </source>
</reference>
<evidence type="ECO:0000256" key="1">
    <source>
        <dbReference type="SAM" id="SignalP"/>
    </source>
</evidence>
<dbReference type="EMBL" id="JACYTQ010000001">
    <property type="protein sequence ID" value="MBD8487505.1"/>
    <property type="molecule type" value="Genomic_DNA"/>
</dbReference>
<accession>A0ABR9AHT8</accession>
<organism evidence="2 3">
    <name type="scientific">Echinicola arenosa</name>
    <dbReference type="NCBI Taxonomy" id="2774144"/>
    <lineage>
        <taxon>Bacteria</taxon>
        <taxon>Pseudomonadati</taxon>
        <taxon>Bacteroidota</taxon>
        <taxon>Cytophagia</taxon>
        <taxon>Cytophagales</taxon>
        <taxon>Cyclobacteriaceae</taxon>
        <taxon>Echinicola</taxon>
    </lineage>
</organism>